<organism evidence="1">
    <name type="scientific">Trepomonas sp. PC1</name>
    <dbReference type="NCBI Taxonomy" id="1076344"/>
    <lineage>
        <taxon>Eukaryota</taxon>
        <taxon>Metamonada</taxon>
        <taxon>Diplomonadida</taxon>
        <taxon>Hexamitidae</taxon>
        <taxon>Hexamitinae</taxon>
        <taxon>Trepomonas</taxon>
    </lineage>
</organism>
<proteinExistence type="predicted"/>
<dbReference type="EMBL" id="GDID01002398">
    <property type="protein sequence ID" value="JAP94208.1"/>
    <property type="molecule type" value="Transcribed_RNA"/>
</dbReference>
<dbReference type="InterPro" id="IPR032675">
    <property type="entry name" value="LRR_dom_sf"/>
</dbReference>
<feature type="non-terminal residue" evidence="1">
    <location>
        <position position="232"/>
    </location>
</feature>
<sequence>TNEKYDVEQEFGITTLEIDKQFNESVLKQCLVINQSNCDTQYLSSKAFQLIHAKQLKQVLDKQFQQTSAQKAYMPQVLKIGKYAFSNSQLEEISMDQLQQVNQGCFSGTRLQFVSLPRLSKSVGFSHFADCKFLQLFCSFSLTQIPKCLFYNCELLQMAIMPSAEVIDVNAFFGCRSLHTVLARVSDYQCDFKTCKVCPKCLGQAEECFERGRLLQTTTYYQQFQQQKSSLK</sequence>
<dbReference type="AlphaFoldDB" id="A0A146KD97"/>
<feature type="non-terminal residue" evidence="1">
    <location>
        <position position="1"/>
    </location>
</feature>
<accession>A0A146KD97</accession>
<name>A0A146KD97_9EUKA</name>
<dbReference type="Gene3D" id="3.80.10.10">
    <property type="entry name" value="Ribonuclease Inhibitor"/>
    <property type="match status" value="1"/>
</dbReference>
<reference evidence="1" key="1">
    <citation type="submission" date="2015-07" db="EMBL/GenBank/DDBJ databases">
        <title>Adaptation to a free-living lifestyle via gene acquisitions in the diplomonad Trepomonas sp. PC1.</title>
        <authorList>
            <person name="Xu F."/>
            <person name="Jerlstrom-Hultqvist J."/>
            <person name="Kolisko M."/>
            <person name="Simpson A.G.B."/>
            <person name="Roger A.J."/>
            <person name="Svard S.G."/>
            <person name="Andersson J.O."/>
        </authorList>
    </citation>
    <scope>NUCLEOTIDE SEQUENCE</scope>
    <source>
        <strain evidence="1">PC1</strain>
    </source>
</reference>
<protein>
    <submittedName>
        <fullName evidence="1">Leucine rich repeats-containing protein</fullName>
    </submittedName>
</protein>
<dbReference type="InterPro" id="IPR026906">
    <property type="entry name" value="LRR_5"/>
</dbReference>
<dbReference type="Pfam" id="PF13306">
    <property type="entry name" value="LRR_5"/>
    <property type="match status" value="1"/>
</dbReference>
<gene>
    <name evidence="1" type="ORF">TPC1_13233</name>
</gene>
<evidence type="ECO:0000313" key="1">
    <source>
        <dbReference type="EMBL" id="JAP94208.1"/>
    </source>
</evidence>